<dbReference type="InterPro" id="IPR020904">
    <property type="entry name" value="Sc_DH/Rdtase_CS"/>
</dbReference>
<reference evidence="3 4" key="1">
    <citation type="submission" date="2017-09" db="EMBL/GenBank/DDBJ databases">
        <title>Paracoccus alkalisoli sp. nov., isolated from saline alkaline soil.</title>
        <authorList>
            <person name="Dong X."/>
            <person name="Zhang G."/>
        </authorList>
    </citation>
    <scope>NUCLEOTIDE SEQUENCE [LARGE SCALE GENOMIC DNA]</scope>
    <source>
        <strain evidence="3 4">WN007</strain>
    </source>
</reference>
<organism evidence="3 4">
    <name type="scientific">Paracoccus salipaludis</name>
    <dbReference type="NCBI Taxonomy" id="2032623"/>
    <lineage>
        <taxon>Bacteria</taxon>
        <taxon>Pseudomonadati</taxon>
        <taxon>Pseudomonadota</taxon>
        <taxon>Alphaproteobacteria</taxon>
        <taxon>Rhodobacterales</taxon>
        <taxon>Paracoccaceae</taxon>
        <taxon>Paracoccus</taxon>
    </lineage>
</organism>
<dbReference type="PRINTS" id="PR00080">
    <property type="entry name" value="SDRFAMILY"/>
</dbReference>
<dbReference type="InterPro" id="IPR036291">
    <property type="entry name" value="NAD(P)-bd_dom_sf"/>
</dbReference>
<proteinExistence type="inferred from homology"/>
<dbReference type="Pfam" id="PF13561">
    <property type="entry name" value="adh_short_C2"/>
    <property type="match status" value="1"/>
</dbReference>
<evidence type="ECO:0000313" key="4">
    <source>
        <dbReference type="Proteomes" id="UP000218023"/>
    </source>
</evidence>
<dbReference type="PROSITE" id="PS00061">
    <property type="entry name" value="ADH_SHORT"/>
    <property type="match status" value="1"/>
</dbReference>
<dbReference type="AlphaFoldDB" id="A0A2A2GG48"/>
<dbReference type="PANTHER" id="PTHR42879:SF2">
    <property type="entry name" value="3-OXOACYL-[ACYL-CARRIER-PROTEIN] REDUCTASE FABG"/>
    <property type="match status" value="1"/>
</dbReference>
<dbReference type="RefSeq" id="WP_095641038.1">
    <property type="nucleotide sequence ID" value="NZ_NSJZ01000016.1"/>
</dbReference>
<evidence type="ECO:0000313" key="3">
    <source>
        <dbReference type="EMBL" id="PAU96318.1"/>
    </source>
</evidence>
<keyword evidence="2" id="KW-0560">Oxidoreductase</keyword>
<accession>A0A2A2GG48</accession>
<evidence type="ECO:0000256" key="2">
    <source>
        <dbReference type="ARBA" id="ARBA00023002"/>
    </source>
</evidence>
<dbReference type="Gene3D" id="3.40.50.720">
    <property type="entry name" value="NAD(P)-binding Rossmann-like Domain"/>
    <property type="match status" value="1"/>
</dbReference>
<comment type="similarity">
    <text evidence="1">Belongs to the short-chain dehydrogenases/reductases (SDR) family.</text>
</comment>
<comment type="caution">
    <text evidence="3">The sequence shown here is derived from an EMBL/GenBank/DDBJ whole genome shotgun (WGS) entry which is preliminary data.</text>
</comment>
<name>A0A2A2GG48_9RHOB</name>
<dbReference type="FunFam" id="3.40.50.720:FF:000173">
    <property type="entry name" value="3-oxoacyl-[acyl-carrier protein] reductase"/>
    <property type="match status" value="1"/>
</dbReference>
<dbReference type="InterPro" id="IPR002347">
    <property type="entry name" value="SDR_fam"/>
</dbReference>
<dbReference type="InterPro" id="IPR050259">
    <property type="entry name" value="SDR"/>
</dbReference>
<dbReference type="Proteomes" id="UP000218023">
    <property type="component" value="Unassembled WGS sequence"/>
</dbReference>
<dbReference type="NCBIfam" id="NF005559">
    <property type="entry name" value="PRK07231.1"/>
    <property type="match status" value="1"/>
</dbReference>
<dbReference type="OrthoDB" id="198783at2"/>
<dbReference type="GO" id="GO:0032787">
    <property type="term" value="P:monocarboxylic acid metabolic process"/>
    <property type="evidence" value="ECO:0007669"/>
    <property type="project" value="UniProtKB-ARBA"/>
</dbReference>
<dbReference type="PRINTS" id="PR00081">
    <property type="entry name" value="GDHRDH"/>
</dbReference>
<evidence type="ECO:0000256" key="1">
    <source>
        <dbReference type="ARBA" id="ARBA00006484"/>
    </source>
</evidence>
<gene>
    <name evidence="3" type="ORF">CK240_14440</name>
</gene>
<dbReference type="PANTHER" id="PTHR42879">
    <property type="entry name" value="3-OXOACYL-(ACYL-CARRIER-PROTEIN) REDUCTASE"/>
    <property type="match status" value="1"/>
</dbReference>
<dbReference type="SUPFAM" id="SSF51735">
    <property type="entry name" value="NAD(P)-binding Rossmann-fold domains"/>
    <property type="match status" value="1"/>
</dbReference>
<protein>
    <submittedName>
        <fullName evidence="3">2-hydroxycyclohexanecarboxyl-CoA dehydrogenase</fullName>
    </submittedName>
</protein>
<keyword evidence="4" id="KW-1185">Reference proteome</keyword>
<dbReference type="EMBL" id="NSJZ01000016">
    <property type="protein sequence ID" value="PAU96318.1"/>
    <property type="molecule type" value="Genomic_DNA"/>
</dbReference>
<sequence length="255" mass="26050">MRGVKGKHVVVTGGGGGIGSAVCARFGEEGAHVIVADIDAAAAQAVVDRIAAAGGTAFPMVVDLTDAEAVRAAVDKATAEHGPIDVLVNNAGWDLFMPFLKSEPGYWSKIIDINLRSVLNITHAVLGGMVGRGAGRVISVASDAARVGSSGESVYAACKAGVIAFSKTLAREHARDGITLNCVCPGPTDTAMLEGFLHAAGNRDKLRDAFARAVPMGRLGRPEDLPGAILFFASDDAGFITGQVISVSGGLTMHG</sequence>
<dbReference type="GO" id="GO:0016491">
    <property type="term" value="F:oxidoreductase activity"/>
    <property type="evidence" value="ECO:0007669"/>
    <property type="project" value="UniProtKB-KW"/>
</dbReference>